<name>D1BVA6_XYLCX</name>
<reference evidence="1 2" key="2">
    <citation type="journal article" date="2010" name="Stand. Genomic Sci.">
        <title>Complete genome sequence of Xylanimonas cellulosilytica type strain (XIL07).</title>
        <authorList>
            <person name="Foster B."/>
            <person name="Pukall R."/>
            <person name="Abt B."/>
            <person name="Nolan M."/>
            <person name="Glavina Del Rio T."/>
            <person name="Chen F."/>
            <person name="Lucas S."/>
            <person name="Tice H."/>
            <person name="Pitluck S."/>
            <person name="Cheng J.-F."/>
            <person name="Chertkov O."/>
            <person name="Brettin T."/>
            <person name="Han C."/>
            <person name="Detter J.C."/>
            <person name="Bruce D."/>
            <person name="Goodwin L."/>
            <person name="Ivanova N."/>
            <person name="Mavromatis K."/>
            <person name="Pati A."/>
            <person name="Mikhailova N."/>
            <person name="Chen A."/>
            <person name="Palaniappan K."/>
            <person name="Land M."/>
            <person name="Hauser L."/>
            <person name="Chang Y.-J."/>
            <person name="Jeffries C.D."/>
            <person name="Chain P."/>
            <person name="Rohde M."/>
            <person name="Goeker M."/>
            <person name="Bristow J."/>
            <person name="Eisen J.A."/>
            <person name="Markowitz V."/>
            <person name="Hugenholtz P."/>
            <person name="Kyrpides N.C."/>
            <person name="Klenk H.-P."/>
            <person name="Lapidus A."/>
        </authorList>
    </citation>
    <scope>NUCLEOTIDE SEQUENCE [LARGE SCALE GENOMIC DNA]</scope>
    <source>
        <strain evidence="2">DSM 15894 / CECT 5975 / LMG 20990 / XIL07</strain>
    </source>
</reference>
<organism evidence="1 2">
    <name type="scientific">Xylanimonas cellulosilytica (strain DSM 15894 / JCM 12276 / CECT 5975 / KCTC 9989 / LMG 20990 / NBRC 107835 / XIL07)</name>
    <dbReference type="NCBI Taxonomy" id="446471"/>
    <lineage>
        <taxon>Bacteria</taxon>
        <taxon>Bacillati</taxon>
        <taxon>Actinomycetota</taxon>
        <taxon>Actinomycetes</taxon>
        <taxon>Micrococcales</taxon>
        <taxon>Promicromonosporaceae</taxon>
        <taxon>Xylanimonas</taxon>
    </lineage>
</organism>
<protein>
    <recommendedName>
        <fullName evidence="3">Uridine kinase</fullName>
    </recommendedName>
</protein>
<dbReference type="Gene3D" id="3.40.50.300">
    <property type="entry name" value="P-loop containing nucleotide triphosphate hydrolases"/>
    <property type="match status" value="1"/>
</dbReference>
<sequence length="226" mass="24588">MARVEPEQLGLPRLAVERWETTTVANVAAGVVERARVVEASGGGRRHLVVVDGDGGSGKTTFARRLVAALPGSGLVHVDDVSWWLDWTDWTDAMLDGVVRPWLSGTDVDYRPPGWIAKGREGSVRATAARFLVLEGVGAGRRELAPYVSYAAFVTADPLVAQERILVRDIGTDGDTRDEVFAFYADSQRILVPFLLDQRPWERADLIVDGDHDAAGNDLRVARGLG</sequence>
<dbReference type="InterPro" id="IPR027417">
    <property type="entry name" value="P-loop_NTPase"/>
</dbReference>
<dbReference type="HOGENOM" id="CLU_087906_1_1_11"/>
<evidence type="ECO:0000313" key="1">
    <source>
        <dbReference type="EMBL" id="ACZ29377.1"/>
    </source>
</evidence>
<dbReference type="Proteomes" id="UP000002255">
    <property type="component" value="Chromosome"/>
</dbReference>
<reference evidence="2" key="1">
    <citation type="submission" date="2009-11" db="EMBL/GenBank/DDBJ databases">
        <title>The complete chromosome of Xylanimonas cellulosilytica DSM 15894.</title>
        <authorList>
            <consortium name="US DOE Joint Genome Institute (JGI-PGF)"/>
            <person name="Lucas S."/>
            <person name="Copeland A."/>
            <person name="Lapidus A."/>
            <person name="Glavina del Rio T."/>
            <person name="Dalin E."/>
            <person name="Tice H."/>
            <person name="Bruce D."/>
            <person name="Goodwin L."/>
            <person name="Pitluck S."/>
            <person name="Kyrpides N."/>
            <person name="Mavromatis K."/>
            <person name="Ivanova N."/>
            <person name="Mikhailova N."/>
            <person name="Foster B."/>
            <person name="Clum A."/>
            <person name="Brettin T."/>
            <person name="Detter J.C."/>
            <person name="Han C."/>
            <person name="Larimer F."/>
            <person name="Land M."/>
            <person name="Hauser L."/>
            <person name="Markowitz V."/>
            <person name="Cheng J.F."/>
            <person name="Hugenholtz P."/>
            <person name="Woyke T."/>
            <person name="Wu D."/>
            <person name="Gehrich-Schroeter G."/>
            <person name="Schneider S."/>
            <person name="Pukall S.R."/>
            <person name="Klenk H.P."/>
            <person name="Eisen J.A."/>
        </authorList>
    </citation>
    <scope>NUCLEOTIDE SEQUENCE [LARGE SCALE GENOMIC DNA]</scope>
    <source>
        <strain evidence="2">DSM 15894 / CECT 5975 / LMG 20990 / XIL07</strain>
    </source>
</reference>
<gene>
    <name evidence="1" type="ordered locus">Xcel_0338</name>
</gene>
<dbReference type="STRING" id="446471.Xcel_0338"/>
<evidence type="ECO:0008006" key="3">
    <source>
        <dbReference type="Google" id="ProtNLM"/>
    </source>
</evidence>
<dbReference type="EMBL" id="CP001821">
    <property type="protein sequence ID" value="ACZ29377.1"/>
    <property type="molecule type" value="Genomic_DNA"/>
</dbReference>
<evidence type="ECO:0000313" key="2">
    <source>
        <dbReference type="Proteomes" id="UP000002255"/>
    </source>
</evidence>
<dbReference type="eggNOG" id="COG0572">
    <property type="taxonomic scope" value="Bacteria"/>
</dbReference>
<dbReference type="KEGG" id="xce:Xcel_0338"/>
<dbReference type="SUPFAM" id="SSF52540">
    <property type="entry name" value="P-loop containing nucleoside triphosphate hydrolases"/>
    <property type="match status" value="1"/>
</dbReference>
<accession>D1BVA6</accession>
<keyword evidence="2" id="KW-1185">Reference proteome</keyword>
<dbReference type="AlphaFoldDB" id="D1BVA6"/>
<proteinExistence type="predicted"/>